<keyword evidence="3" id="KW-1185">Reference proteome</keyword>
<sequence length="138" mass="15489">MDNFKELETILIDVESSDINSLELCDEISVVCSLLEKDLPPLGVLKLIAKMNFAPKLSISLRILLTLPISVASGERSFSKPKIITNYLRTTLSQTRLSDLAILGIQYELSKSLDVSELIRDFSELKVRKKHSSELYSC</sequence>
<organism evidence="2 3">
    <name type="scientific">Araneus ventricosus</name>
    <name type="common">Orbweaver spider</name>
    <name type="synonym">Epeira ventricosa</name>
    <dbReference type="NCBI Taxonomy" id="182803"/>
    <lineage>
        <taxon>Eukaryota</taxon>
        <taxon>Metazoa</taxon>
        <taxon>Ecdysozoa</taxon>
        <taxon>Arthropoda</taxon>
        <taxon>Chelicerata</taxon>
        <taxon>Arachnida</taxon>
        <taxon>Araneae</taxon>
        <taxon>Araneomorphae</taxon>
        <taxon>Entelegynae</taxon>
        <taxon>Araneoidea</taxon>
        <taxon>Araneidae</taxon>
        <taxon>Araneus</taxon>
    </lineage>
</organism>
<dbReference type="PANTHER" id="PTHR45749:SF35">
    <property type="entry name" value="AC-LIKE TRANSPOSASE-RELATED"/>
    <property type="match status" value="1"/>
</dbReference>
<accession>A0A4Y2UKC2</accession>
<gene>
    <name evidence="2" type="ORF">AVEN_155942_1</name>
</gene>
<comment type="caution">
    <text evidence="2">The sequence shown here is derived from an EMBL/GenBank/DDBJ whole genome shotgun (WGS) entry which is preliminary data.</text>
</comment>
<evidence type="ECO:0000313" key="3">
    <source>
        <dbReference type="Proteomes" id="UP000499080"/>
    </source>
</evidence>
<dbReference type="OrthoDB" id="6437574at2759"/>
<dbReference type="AlphaFoldDB" id="A0A4Y2UKC2"/>
<feature type="domain" description="HAT C-terminal dimerisation" evidence="1">
    <location>
        <begin position="37"/>
        <end position="108"/>
    </location>
</feature>
<protein>
    <recommendedName>
        <fullName evidence="1">HAT C-terminal dimerisation domain-containing protein</fullName>
    </recommendedName>
</protein>
<name>A0A4Y2UKC2_ARAVE</name>
<dbReference type="EMBL" id="BGPR01037800">
    <property type="protein sequence ID" value="GBO13489.1"/>
    <property type="molecule type" value="Genomic_DNA"/>
</dbReference>
<dbReference type="PANTHER" id="PTHR45749">
    <property type="match status" value="1"/>
</dbReference>
<dbReference type="GO" id="GO:0046983">
    <property type="term" value="F:protein dimerization activity"/>
    <property type="evidence" value="ECO:0007669"/>
    <property type="project" value="InterPro"/>
</dbReference>
<dbReference type="Pfam" id="PF05699">
    <property type="entry name" value="Dimer_Tnp_hAT"/>
    <property type="match status" value="1"/>
</dbReference>
<evidence type="ECO:0000259" key="1">
    <source>
        <dbReference type="Pfam" id="PF05699"/>
    </source>
</evidence>
<reference evidence="2 3" key="1">
    <citation type="journal article" date="2019" name="Sci. Rep.">
        <title>Orb-weaving spider Araneus ventricosus genome elucidates the spidroin gene catalogue.</title>
        <authorList>
            <person name="Kono N."/>
            <person name="Nakamura H."/>
            <person name="Ohtoshi R."/>
            <person name="Moran D.A.P."/>
            <person name="Shinohara A."/>
            <person name="Yoshida Y."/>
            <person name="Fujiwara M."/>
            <person name="Mori M."/>
            <person name="Tomita M."/>
            <person name="Arakawa K."/>
        </authorList>
    </citation>
    <scope>NUCLEOTIDE SEQUENCE [LARGE SCALE GENOMIC DNA]</scope>
</reference>
<dbReference type="Proteomes" id="UP000499080">
    <property type="component" value="Unassembled WGS sequence"/>
</dbReference>
<evidence type="ECO:0000313" key="2">
    <source>
        <dbReference type="EMBL" id="GBO13489.1"/>
    </source>
</evidence>
<dbReference type="InterPro" id="IPR008906">
    <property type="entry name" value="HATC_C_dom"/>
</dbReference>
<proteinExistence type="predicted"/>